<evidence type="ECO:0000313" key="1">
    <source>
        <dbReference type="EMBL" id="KAH8034423.1"/>
    </source>
</evidence>
<name>A0A9J6EJJ1_RHIMP</name>
<dbReference type="VEuPathDB" id="VectorBase:LOC119164943"/>
<reference evidence="1" key="2">
    <citation type="submission" date="2021-09" db="EMBL/GenBank/DDBJ databases">
        <authorList>
            <person name="Jia N."/>
            <person name="Wang J."/>
            <person name="Shi W."/>
            <person name="Du L."/>
            <person name="Sun Y."/>
            <person name="Zhan W."/>
            <person name="Jiang J."/>
            <person name="Wang Q."/>
            <person name="Zhang B."/>
            <person name="Ji P."/>
            <person name="Sakyi L.B."/>
            <person name="Cui X."/>
            <person name="Yuan T."/>
            <person name="Jiang B."/>
            <person name="Yang W."/>
            <person name="Lam T.T.-Y."/>
            <person name="Chang Q."/>
            <person name="Ding S."/>
            <person name="Wang X."/>
            <person name="Zhu J."/>
            <person name="Ruan X."/>
            <person name="Zhao L."/>
            <person name="Wei J."/>
            <person name="Que T."/>
            <person name="Du C."/>
            <person name="Cheng J."/>
            <person name="Dai P."/>
            <person name="Han X."/>
            <person name="Huang E."/>
            <person name="Gao Y."/>
            <person name="Liu J."/>
            <person name="Shao H."/>
            <person name="Ye R."/>
            <person name="Li L."/>
            <person name="Wei W."/>
            <person name="Wang X."/>
            <person name="Wang C."/>
            <person name="Huo Q."/>
            <person name="Li W."/>
            <person name="Guo W."/>
            <person name="Chen H."/>
            <person name="Chen S."/>
            <person name="Zhou L."/>
            <person name="Zhou L."/>
            <person name="Ni X."/>
            <person name="Tian J."/>
            <person name="Zhou Y."/>
            <person name="Sheng Y."/>
            <person name="Liu T."/>
            <person name="Pan Y."/>
            <person name="Xia L."/>
            <person name="Li J."/>
            <person name="Zhao F."/>
            <person name="Cao W."/>
        </authorList>
    </citation>
    <scope>NUCLEOTIDE SEQUENCE</scope>
    <source>
        <strain evidence="1">Rmic-2018</strain>
        <tissue evidence="1">Larvae</tissue>
    </source>
</reference>
<gene>
    <name evidence="1" type="ORF">HPB51_023737</name>
</gene>
<evidence type="ECO:0000313" key="2">
    <source>
        <dbReference type="Proteomes" id="UP000821866"/>
    </source>
</evidence>
<comment type="caution">
    <text evidence="1">The sequence shown here is derived from an EMBL/GenBank/DDBJ whole genome shotgun (WGS) entry which is preliminary data.</text>
</comment>
<sequence length="97" mass="10611">MPEEAQTPKKKLRKLSRQHLLDFVAEARAAVPEKTVARSFKRWGISNAPHGSEDGDLQSGLADVAVVPEDYGGLQAECCNLFFATDLEESSDGFESD</sequence>
<protein>
    <submittedName>
        <fullName evidence="1">Uncharacterized protein</fullName>
    </submittedName>
</protein>
<dbReference type="AlphaFoldDB" id="A0A9J6EJJ1"/>
<dbReference type="Proteomes" id="UP000821866">
    <property type="component" value="Chromosome 2"/>
</dbReference>
<proteinExistence type="predicted"/>
<dbReference type="EMBL" id="JABSTU010000004">
    <property type="protein sequence ID" value="KAH8034423.1"/>
    <property type="molecule type" value="Genomic_DNA"/>
</dbReference>
<reference evidence="1" key="1">
    <citation type="journal article" date="2020" name="Cell">
        <title>Large-Scale Comparative Analyses of Tick Genomes Elucidate Their Genetic Diversity and Vector Capacities.</title>
        <authorList>
            <consortium name="Tick Genome and Microbiome Consortium (TIGMIC)"/>
            <person name="Jia N."/>
            <person name="Wang J."/>
            <person name="Shi W."/>
            <person name="Du L."/>
            <person name="Sun Y."/>
            <person name="Zhan W."/>
            <person name="Jiang J.F."/>
            <person name="Wang Q."/>
            <person name="Zhang B."/>
            <person name="Ji P."/>
            <person name="Bell-Sakyi L."/>
            <person name="Cui X.M."/>
            <person name="Yuan T.T."/>
            <person name="Jiang B.G."/>
            <person name="Yang W.F."/>
            <person name="Lam T.T."/>
            <person name="Chang Q.C."/>
            <person name="Ding S.J."/>
            <person name="Wang X.J."/>
            <person name="Zhu J.G."/>
            <person name="Ruan X.D."/>
            <person name="Zhao L."/>
            <person name="Wei J.T."/>
            <person name="Ye R.Z."/>
            <person name="Que T.C."/>
            <person name="Du C.H."/>
            <person name="Zhou Y.H."/>
            <person name="Cheng J.X."/>
            <person name="Dai P.F."/>
            <person name="Guo W.B."/>
            <person name="Han X.H."/>
            <person name="Huang E.J."/>
            <person name="Li L.F."/>
            <person name="Wei W."/>
            <person name="Gao Y.C."/>
            <person name="Liu J.Z."/>
            <person name="Shao H.Z."/>
            <person name="Wang X."/>
            <person name="Wang C.C."/>
            <person name="Yang T.C."/>
            <person name="Huo Q.B."/>
            <person name="Li W."/>
            <person name="Chen H.Y."/>
            <person name="Chen S.E."/>
            <person name="Zhou L.G."/>
            <person name="Ni X.B."/>
            <person name="Tian J.H."/>
            <person name="Sheng Y."/>
            <person name="Liu T."/>
            <person name="Pan Y.S."/>
            <person name="Xia L.Y."/>
            <person name="Li J."/>
            <person name="Zhao F."/>
            <person name="Cao W.C."/>
        </authorList>
    </citation>
    <scope>NUCLEOTIDE SEQUENCE</scope>
    <source>
        <strain evidence="1">Rmic-2018</strain>
    </source>
</reference>
<keyword evidence="2" id="KW-1185">Reference proteome</keyword>
<organism evidence="1 2">
    <name type="scientific">Rhipicephalus microplus</name>
    <name type="common">Cattle tick</name>
    <name type="synonym">Boophilus microplus</name>
    <dbReference type="NCBI Taxonomy" id="6941"/>
    <lineage>
        <taxon>Eukaryota</taxon>
        <taxon>Metazoa</taxon>
        <taxon>Ecdysozoa</taxon>
        <taxon>Arthropoda</taxon>
        <taxon>Chelicerata</taxon>
        <taxon>Arachnida</taxon>
        <taxon>Acari</taxon>
        <taxon>Parasitiformes</taxon>
        <taxon>Ixodida</taxon>
        <taxon>Ixodoidea</taxon>
        <taxon>Ixodidae</taxon>
        <taxon>Rhipicephalinae</taxon>
        <taxon>Rhipicephalus</taxon>
        <taxon>Boophilus</taxon>
    </lineage>
</organism>
<accession>A0A9J6EJJ1</accession>